<dbReference type="EMBL" id="CP025012">
    <property type="protein sequence ID" value="AUW41140.1"/>
    <property type="molecule type" value="Genomic_DNA"/>
</dbReference>
<name>A0A2K9YYV9_RHILE</name>
<protein>
    <submittedName>
        <fullName evidence="1">Uncharacterized protein</fullName>
    </submittedName>
</protein>
<accession>A0A2K9YYV9</accession>
<reference evidence="1 2" key="1">
    <citation type="submission" date="2017-11" db="EMBL/GenBank/DDBJ databases">
        <title>Complete genome of Rhizobium leguminosarum Norway, an ineffective micro-symbiont.</title>
        <authorList>
            <person name="Hoffrichter A."/>
            <person name="Liang J."/>
            <person name="Brachmann A."/>
            <person name="Marin M."/>
        </authorList>
    </citation>
    <scope>NUCLEOTIDE SEQUENCE [LARGE SCALE GENOMIC DNA]</scope>
    <source>
        <strain evidence="1 2">Norway</strain>
    </source>
</reference>
<dbReference type="AlphaFoldDB" id="A0A2K9YYV9"/>
<gene>
    <name evidence="1" type="ORF">CUJ84_Chr000733</name>
</gene>
<evidence type="ECO:0000313" key="1">
    <source>
        <dbReference type="EMBL" id="AUW41140.1"/>
    </source>
</evidence>
<sequence>MGLVHRKHGRAPPLLHLRRREVRHRRIRSARKDLNHLSRMKYQPQPVVFAPLSHMVLRK</sequence>
<organism evidence="1 2">
    <name type="scientific">Rhizobium leguminosarum</name>
    <dbReference type="NCBI Taxonomy" id="384"/>
    <lineage>
        <taxon>Bacteria</taxon>
        <taxon>Pseudomonadati</taxon>
        <taxon>Pseudomonadota</taxon>
        <taxon>Alphaproteobacteria</taxon>
        <taxon>Hyphomicrobiales</taxon>
        <taxon>Rhizobiaceae</taxon>
        <taxon>Rhizobium/Agrobacterium group</taxon>
        <taxon>Rhizobium</taxon>
    </lineage>
</organism>
<evidence type="ECO:0000313" key="2">
    <source>
        <dbReference type="Proteomes" id="UP000238523"/>
    </source>
</evidence>
<proteinExistence type="predicted"/>
<dbReference type="Proteomes" id="UP000238523">
    <property type="component" value="Chromosome"/>
</dbReference>